<dbReference type="InParanoid" id="A0A3N0VKQ5"/>
<evidence type="ECO:0000313" key="6">
    <source>
        <dbReference type="EMBL" id="ROH93346.1"/>
    </source>
</evidence>
<evidence type="ECO:0000256" key="5">
    <source>
        <dbReference type="PIRSR" id="PIRSR016020-1"/>
    </source>
</evidence>
<dbReference type="Pfam" id="PF01263">
    <property type="entry name" value="Aldose_epim"/>
    <property type="match status" value="1"/>
</dbReference>
<dbReference type="Proteomes" id="UP000282106">
    <property type="component" value="Unassembled WGS sequence"/>
</dbReference>
<proteinExistence type="inferred from homology"/>
<dbReference type="Gene3D" id="2.70.98.10">
    <property type="match status" value="1"/>
</dbReference>
<keyword evidence="7" id="KW-1185">Reference proteome</keyword>
<dbReference type="InterPro" id="IPR011013">
    <property type="entry name" value="Gal_mutarotase_sf_dom"/>
</dbReference>
<sequence length="277" mass="29805">MSEEDVLILRAADGAQARLHRHGGHLLSWIPAGESEDRLYLSPLSQAAPGVAIRGGVPVIFPQFAGEGPLPKHGFARSARWSVQSAAPASATLVLEDNAETRARWPQAFSLQLQVLIGGDTLEIRFSVRNTGTQAFRFTAALHTYLRVNEIAEVALRGLQGLRYRDSAGGGIERQEQSSAVRFDGEVDRIYFDAPSQLRLRDGRQALEVRQSGFTDTVVWNPGATKAAALADLPAGDDRRFVCVEAACVGNPVLLASGASWHASQTLRALAGGDQVQ</sequence>
<dbReference type="InterPro" id="IPR014718">
    <property type="entry name" value="GH-type_carb-bd"/>
</dbReference>
<dbReference type="InterPro" id="IPR025532">
    <property type="entry name" value="G6P_1-epimerase"/>
</dbReference>
<evidence type="ECO:0000256" key="3">
    <source>
        <dbReference type="ARBA" id="ARBA00023235"/>
    </source>
</evidence>
<dbReference type="AlphaFoldDB" id="A0A3N0VKQ5"/>
<dbReference type="CDD" id="cd09020">
    <property type="entry name" value="D-hex-6-P-epi_like"/>
    <property type="match status" value="1"/>
</dbReference>
<gene>
    <name evidence="6" type="ORF">ED208_02150</name>
</gene>
<dbReference type="GO" id="GO:0005737">
    <property type="term" value="C:cytoplasm"/>
    <property type="evidence" value="ECO:0007669"/>
    <property type="project" value="TreeGrafter"/>
</dbReference>
<name>A0A3N0VKQ5_9GAMM</name>
<comment type="caution">
    <text evidence="6">The sequence shown here is derived from an EMBL/GenBank/DDBJ whole genome shotgun (WGS) entry which is preliminary data.</text>
</comment>
<organism evidence="6 7">
    <name type="scientific">Stagnimonas aquatica</name>
    <dbReference type="NCBI Taxonomy" id="2689987"/>
    <lineage>
        <taxon>Bacteria</taxon>
        <taxon>Pseudomonadati</taxon>
        <taxon>Pseudomonadota</taxon>
        <taxon>Gammaproteobacteria</taxon>
        <taxon>Nevskiales</taxon>
        <taxon>Nevskiaceae</taxon>
        <taxon>Stagnimonas</taxon>
    </lineage>
</organism>
<evidence type="ECO:0000256" key="4">
    <source>
        <dbReference type="PIRNR" id="PIRNR016020"/>
    </source>
</evidence>
<accession>A0A3N0VKQ5</accession>
<dbReference type="GO" id="GO:0047938">
    <property type="term" value="F:glucose-6-phosphate 1-epimerase activity"/>
    <property type="evidence" value="ECO:0007669"/>
    <property type="project" value="UniProtKB-UniRule"/>
</dbReference>
<dbReference type="PANTHER" id="PTHR11122">
    <property type="entry name" value="APOSPORY-ASSOCIATED PROTEIN C-RELATED"/>
    <property type="match status" value="1"/>
</dbReference>
<dbReference type="EC" id="5.1.3.15" evidence="4"/>
<dbReference type="PIRSF" id="PIRSF016020">
    <property type="entry name" value="PHexose_mutarotase"/>
    <property type="match status" value="1"/>
</dbReference>
<dbReference type="GO" id="GO:0030246">
    <property type="term" value="F:carbohydrate binding"/>
    <property type="evidence" value="ECO:0007669"/>
    <property type="project" value="UniProtKB-UniRule"/>
</dbReference>
<dbReference type="PANTHER" id="PTHR11122:SF13">
    <property type="entry name" value="GLUCOSE-6-PHOSPHATE 1-EPIMERASE"/>
    <property type="match status" value="1"/>
</dbReference>
<dbReference type="GO" id="GO:0005975">
    <property type="term" value="P:carbohydrate metabolic process"/>
    <property type="evidence" value="ECO:0007669"/>
    <property type="project" value="InterPro"/>
</dbReference>
<evidence type="ECO:0000313" key="7">
    <source>
        <dbReference type="Proteomes" id="UP000282106"/>
    </source>
</evidence>
<dbReference type="EMBL" id="RJVO01000001">
    <property type="protein sequence ID" value="ROH93346.1"/>
    <property type="molecule type" value="Genomic_DNA"/>
</dbReference>
<feature type="active site" evidence="5">
    <location>
        <position position="245"/>
    </location>
</feature>
<feature type="active site" evidence="5">
    <location>
        <position position="143"/>
    </location>
</feature>
<dbReference type="InterPro" id="IPR008183">
    <property type="entry name" value="Aldose_1/G6P_1-epimerase"/>
</dbReference>
<evidence type="ECO:0000256" key="2">
    <source>
        <dbReference type="ARBA" id="ARBA00005866"/>
    </source>
</evidence>
<evidence type="ECO:0000256" key="1">
    <source>
        <dbReference type="ARBA" id="ARBA00001096"/>
    </source>
</evidence>
<comment type="similarity">
    <text evidence="2 4">Belongs to the glucose-6-phosphate 1-epimerase family.</text>
</comment>
<reference evidence="6 7" key="1">
    <citation type="submission" date="2018-10" db="EMBL/GenBank/DDBJ databases">
        <authorList>
            <person name="Chen W.-M."/>
        </authorList>
    </citation>
    <scope>NUCLEOTIDE SEQUENCE [LARGE SCALE GENOMIC DNA]</scope>
    <source>
        <strain evidence="6 7">THS-13</strain>
    </source>
</reference>
<dbReference type="SUPFAM" id="SSF74650">
    <property type="entry name" value="Galactose mutarotase-like"/>
    <property type="match status" value="1"/>
</dbReference>
<protein>
    <recommendedName>
        <fullName evidence="4">Putative glucose-6-phosphate 1-epimerase</fullName>
        <ecNumber evidence="4">5.1.3.15</ecNumber>
    </recommendedName>
</protein>
<keyword evidence="3 4" id="KW-0413">Isomerase</keyword>
<comment type="catalytic activity">
    <reaction evidence="1">
        <text>alpha-D-glucose 6-phosphate = beta-D-glucose 6-phosphate</text>
        <dbReference type="Rhea" id="RHEA:16249"/>
        <dbReference type="ChEBI" id="CHEBI:58225"/>
        <dbReference type="ChEBI" id="CHEBI:58247"/>
        <dbReference type="EC" id="5.1.3.15"/>
    </reaction>
</comment>
<dbReference type="RefSeq" id="WP_123210201.1">
    <property type="nucleotide sequence ID" value="NZ_RJVO01000001.1"/>
</dbReference>
<dbReference type="FunCoup" id="A0A3N0VKQ5">
    <property type="interactions" value="362"/>
</dbReference>